<dbReference type="EMBL" id="GGEC01074269">
    <property type="protein sequence ID" value="MBX54753.1"/>
    <property type="molecule type" value="Transcribed_RNA"/>
</dbReference>
<name>A0A2P2PJ44_RHIMU</name>
<evidence type="ECO:0000313" key="1">
    <source>
        <dbReference type="EMBL" id="MBX54753.1"/>
    </source>
</evidence>
<sequence>MLFQFWLCKSFAIICQYLMFCSNLFKPLRLI</sequence>
<accession>A0A2P2PJ44</accession>
<organism evidence="1">
    <name type="scientific">Rhizophora mucronata</name>
    <name type="common">Asiatic mangrove</name>
    <dbReference type="NCBI Taxonomy" id="61149"/>
    <lineage>
        <taxon>Eukaryota</taxon>
        <taxon>Viridiplantae</taxon>
        <taxon>Streptophyta</taxon>
        <taxon>Embryophyta</taxon>
        <taxon>Tracheophyta</taxon>
        <taxon>Spermatophyta</taxon>
        <taxon>Magnoliopsida</taxon>
        <taxon>eudicotyledons</taxon>
        <taxon>Gunneridae</taxon>
        <taxon>Pentapetalae</taxon>
        <taxon>rosids</taxon>
        <taxon>fabids</taxon>
        <taxon>Malpighiales</taxon>
        <taxon>Rhizophoraceae</taxon>
        <taxon>Rhizophora</taxon>
    </lineage>
</organism>
<dbReference type="AlphaFoldDB" id="A0A2P2PJ44"/>
<reference evidence="1" key="1">
    <citation type="submission" date="2018-02" db="EMBL/GenBank/DDBJ databases">
        <title>Rhizophora mucronata_Transcriptome.</title>
        <authorList>
            <person name="Meera S.P."/>
            <person name="Sreeshan A."/>
            <person name="Augustine A."/>
        </authorList>
    </citation>
    <scope>NUCLEOTIDE SEQUENCE</scope>
    <source>
        <tissue evidence="1">Leaf</tissue>
    </source>
</reference>
<proteinExistence type="predicted"/>
<protein>
    <submittedName>
        <fullName evidence="1">Uncharacterized protein</fullName>
    </submittedName>
</protein>